<dbReference type="Pfam" id="PF17836">
    <property type="entry name" value="PglD_N"/>
    <property type="match status" value="1"/>
</dbReference>
<evidence type="ECO:0000259" key="3">
    <source>
        <dbReference type="Pfam" id="PF17836"/>
    </source>
</evidence>
<organism evidence="4 5">
    <name type="scientific">Lacisediminihabitans profunda</name>
    <dbReference type="NCBI Taxonomy" id="2594790"/>
    <lineage>
        <taxon>Bacteria</taxon>
        <taxon>Bacillati</taxon>
        <taxon>Actinomycetota</taxon>
        <taxon>Actinomycetes</taxon>
        <taxon>Micrococcales</taxon>
        <taxon>Microbacteriaceae</taxon>
        <taxon>Lacisediminihabitans</taxon>
    </lineage>
</organism>
<dbReference type="InterPro" id="IPR041561">
    <property type="entry name" value="PglD_N"/>
</dbReference>
<feature type="binding site" evidence="2">
    <location>
        <position position="78"/>
    </location>
    <ligand>
        <name>substrate</name>
    </ligand>
</feature>
<proteinExistence type="predicted"/>
<keyword evidence="4" id="KW-0808">Transferase</keyword>
<dbReference type="NCBIfam" id="TIGR03570">
    <property type="entry name" value="NeuD_NnaD"/>
    <property type="match status" value="1"/>
</dbReference>
<dbReference type="SUPFAM" id="SSF51161">
    <property type="entry name" value="Trimeric LpxA-like enzymes"/>
    <property type="match status" value="1"/>
</dbReference>
<feature type="active site" description="Proton acceptor" evidence="1">
    <location>
        <position position="145"/>
    </location>
</feature>
<dbReference type="Proteomes" id="UP000321379">
    <property type="component" value="Unassembled WGS sequence"/>
</dbReference>
<reference evidence="4 5" key="1">
    <citation type="submission" date="2019-08" db="EMBL/GenBank/DDBJ databases">
        <title>Bacterial whole genome sequence for Glaciihabitans sp. CHu50b-6-2.</title>
        <authorList>
            <person name="Jin L."/>
        </authorList>
    </citation>
    <scope>NUCLEOTIDE SEQUENCE [LARGE SCALE GENOMIC DNA]</scope>
    <source>
        <strain evidence="4 5">CHu50b-6-2</strain>
    </source>
</reference>
<dbReference type="Gene3D" id="3.40.50.20">
    <property type="match status" value="1"/>
</dbReference>
<name>A0A5C8UL83_9MICO</name>
<dbReference type="CDD" id="cd03360">
    <property type="entry name" value="LbH_AT_putative"/>
    <property type="match status" value="1"/>
</dbReference>
<dbReference type="InterPro" id="IPR050179">
    <property type="entry name" value="Trans_hexapeptide_repeat"/>
</dbReference>
<dbReference type="InterPro" id="IPR001451">
    <property type="entry name" value="Hexapep"/>
</dbReference>
<dbReference type="InterPro" id="IPR011004">
    <property type="entry name" value="Trimer_LpxA-like_sf"/>
</dbReference>
<evidence type="ECO:0000313" key="5">
    <source>
        <dbReference type="Proteomes" id="UP000321379"/>
    </source>
</evidence>
<evidence type="ECO:0000313" key="4">
    <source>
        <dbReference type="EMBL" id="TXN28223.1"/>
    </source>
</evidence>
<dbReference type="Pfam" id="PF00132">
    <property type="entry name" value="Hexapep"/>
    <property type="match status" value="1"/>
</dbReference>
<dbReference type="GO" id="GO:0016740">
    <property type="term" value="F:transferase activity"/>
    <property type="evidence" value="ECO:0007669"/>
    <property type="project" value="UniProtKB-KW"/>
</dbReference>
<accession>A0A5C8UL83</accession>
<dbReference type="InterPro" id="IPR020019">
    <property type="entry name" value="AcTrfase_PglD-like"/>
</dbReference>
<dbReference type="Gene3D" id="2.160.10.10">
    <property type="entry name" value="Hexapeptide repeat proteins"/>
    <property type="match status" value="1"/>
</dbReference>
<sequence length="213" mass="21491">MSRRLVVIGAGGFGREALDVVQAINGIGDGIFDVLGVVDDSPTALNLRRLGDLDVPYLGDIDQLIEGDNSVEYLVGIGSPEIRRSIGERLHGLGFTAAIAVHPRAGIGSHVRLGEGTVVCGGVQLSTNSSVGIHVHMNPNATVGHDADIGDYVSINPAATISGDVTIGTGALIGAGAVVLQGLTVGDHAVVGASACVVRPVEPGATVKGVPAR</sequence>
<dbReference type="EMBL" id="VRMG01000015">
    <property type="protein sequence ID" value="TXN28223.1"/>
    <property type="molecule type" value="Genomic_DNA"/>
</dbReference>
<feature type="site" description="Increases basicity of active site His" evidence="1">
    <location>
        <position position="146"/>
    </location>
</feature>
<protein>
    <submittedName>
        <fullName evidence="4">Acetyltransferase</fullName>
    </submittedName>
</protein>
<dbReference type="AlphaFoldDB" id="A0A5C8UL83"/>
<keyword evidence="5" id="KW-1185">Reference proteome</keyword>
<feature type="domain" description="PglD N-terminal" evidence="3">
    <location>
        <begin position="4"/>
        <end position="90"/>
    </location>
</feature>
<gene>
    <name evidence="4" type="ORF">FVP33_17240</name>
</gene>
<dbReference type="PANTHER" id="PTHR43300">
    <property type="entry name" value="ACETYLTRANSFERASE"/>
    <property type="match status" value="1"/>
</dbReference>
<dbReference type="PANTHER" id="PTHR43300:SF7">
    <property type="entry name" value="UDP-N-ACETYLBACILLOSAMINE N-ACETYLTRANSFERASE"/>
    <property type="match status" value="1"/>
</dbReference>
<evidence type="ECO:0000256" key="1">
    <source>
        <dbReference type="PIRSR" id="PIRSR620019-1"/>
    </source>
</evidence>
<evidence type="ECO:0000256" key="2">
    <source>
        <dbReference type="PIRSR" id="PIRSR620019-2"/>
    </source>
</evidence>
<comment type="caution">
    <text evidence="4">The sequence shown here is derived from an EMBL/GenBank/DDBJ whole genome shotgun (WGS) entry which is preliminary data.</text>
</comment>